<sequence>MRKQWLSHAGGVDLLLVFGGWGLGPAPFKGLSGAGDVLFVDDYTTLDNGLLETSDYDETTLLAYSFGVVSAAHWLAQTGFRPNRKVAVNGTLYPANENKGIATETVNATIDGLSPDSFSNFCRRAGFRDTPPQIDITTAQEELRAIMNRGSAPETTFDRIWISQRDRIIPAQAQTAAWAAQEKTIKYNPGSHCPFTNGQSWQEWLS</sequence>
<dbReference type="EMBL" id="FWFX01000009">
    <property type="protein sequence ID" value="SLN56072.1"/>
    <property type="molecule type" value="Genomic_DNA"/>
</dbReference>
<dbReference type="InterPro" id="IPR029058">
    <property type="entry name" value="AB_hydrolase_fold"/>
</dbReference>
<dbReference type="Proteomes" id="UP000193061">
    <property type="component" value="Unassembled WGS sequence"/>
</dbReference>
<evidence type="ECO:0000313" key="2">
    <source>
        <dbReference type="Proteomes" id="UP000193061"/>
    </source>
</evidence>
<dbReference type="Pfam" id="PF04301">
    <property type="entry name" value="BioG"/>
    <property type="match status" value="1"/>
</dbReference>
<dbReference type="RefSeq" id="WP_085806516.1">
    <property type="nucleotide sequence ID" value="NZ_FWFX01000009.1"/>
</dbReference>
<dbReference type="InterPro" id="IPR007398">
    <property type="entry name" value="BioG"/>
</dbReference>
<accession>A0A1X6ZN17</accession>
<proteinExistence type="predicted"/>
<dbReference type="OrthoDB" id="7688089at2"/>
<evidence type="ECO:0008006" key="3">
    <source>
        <dbReference type="Google" id="ProtNLM"/>
    </source>
</evidence>
<dbReference type="AlphaFoldDB" id="A0A1X6ZN17"/>
<reference evidence="1 2" key="1">
    <citation type="submission" date="2017-03" db="EMBL/GenBank/DDBJ databases">
        <authorList>
            <person name="Afonso C.L."/>
            <person name="Miller P.J."/>
            <person name="Scott M.A."/>
            <person name="Spackman E."/>
            <person name="Goraichik I."/>
            <person name="Dimitrov K.M."/>
            <person name="Suarez D.L."/>
            <person name="Swayne D.E."/>
        </authorList>
    </citation>
    <scope>NUCLEOTIDE SEQUENCE [LARGE SCALE GENOMIC DNA]</scope>
    <source>
        <strain evidence="1 2">CECT 7450</strain>
    </source>
</reference>
<name>A0A1X6ZN17_9RHOB</name>
<dbReference type="SUPFAM" id="SSF53474">
    <property type="entry name" value="alpha/beta-Hydrolases"/>
    <property type="match status" value="1"/>
</dbReference>
<gene>
    <name evidence="1" type="ORF">ROA7450_02898</name>
</gene>
<keyword evidence="2" id="KW-1185">Reference proteome</keyword>
<organism evidence="1 2">
    <name type="scientific">Roseovarius albus</name>
    <dbReference type="NCBI Taxonomy" id="1247867"/>
    <lineage>
        <taxon>Bacteria</taxon>
        <taxon>Pseudomonadati</taxon>
        <taxon>Pseudomonadota</taxon>
        <taxon>Alphaproteobacteria</taxon>
        <taxon>Rhodobacterales</taxon>
        <taxon>Roseobacteraceae</taxon>
        <taxon>Roseovarius</taxon>
    </lineage>
</organism>
<protein>
    <recommendedName>
        <fullName evidence="3">Alpha/beta hydrolase family protein</fullName>
    </recommendedName>
</protein>
<evidence type="ECO:0000313" key="1">
    <source>
        <dbReference type="EMBL" id="SLN56072.1"/>
    </source>
</evidence>